<accession>A0AA37XHB4</accession>
<evidence type="ECO:0000313" key="4">
    <source>
        <dbReference type="Proteomes" id="UP001157161"/>
    </source>
</evidence>
<keyword evidence="2" id="KW-1133">Transmembrane helix</keyword>
<dbReference type="InterPro" id="IPR046112">
    <property type="entry name" value="DUF6049"/>
</dbReference>
<keyword evidence="2" id="KW-0472">Membrane</keyword>
<dbReference type="Pfam" id="PF19516">
    <property type="entry name" value="DUF6049"/>
    <property type="match status" value="1"/>
</dbReference>
<comment type="caution">
    <text evidence="3">The sequence shown here is derived from an EMBL/GenBank/DDBJ whole genome shotgun (WGS) entry which is preliminary data.</text>
</comment>
<dbReference type="EMBL" id="BSUM01000001">
    <property type="protein sequence ID" value="GMA33074.1"/>
    <property type="molecule type" value="Genomic_DNA"/>
</dbReference>
<feature type="compositionally biased region" description="Low complexity" evidence="1">
    <location>
        <begin position="102"/>
        <end position="121"/>
    </location>
</feature>
<proteinExistence type="predicted"/>
<evidence type="ECO:0000256" key="2">
    <source>
        <dbReference type="SAM" id="Phobius"/>
    </source>
</evidence>
<feature type="region of interest" description="Disordered" evidence="1">
    <location>
        <begin position="67"/>
        <end position="121"/>
    </location>
</feature>
<organism evidence="3 4">
    <name type="scientific">Litorihabitans aurantiacus</name>
    <dbReference type="NCBI Taxonomy" id="1930061"/>
    <lineage>
        <taxon>Bacteria</taxon>
        <taxon>Bacillati</taxon>
        <taxon>Actinomycetota</taxon>
        <taxon>Actinomycetes</taxon>
        <taxon>Micrococcales</taxon>
        <taxon>Beutenbergiaceae</taxon>
        <taxon>Litorihabitans</taxon>
    </lineage>
</organism>
<reference evidence="3" key="1">
    <citation type="journal article" date="2014" name="Int. J. Syst. Evol. Microbiol.">
        <title>Complete genome sequence of Corynebacterium casei LMG S-19264T (=DSM 44701T), isolated from a smear-ripened cheese.</title>
        <authorList>
            <consortium name="US DOE Joint Genome Institute (JGI-PGF)"/>
            <person name="Walter F."/>
            <person name="Albersmeier A."/>
            <person name="Kalinowski J."/>
            <person name="Ruckert C."/>
        </authorList>
    </citation>
    <scope>NUCLEOTIDE SEQUENCE</scope>
    <source>
        <strain evidence="3">NBRC 112290</strain>
    </source>
</reference>
<reference evidence="3" key="2">
    <citation type="submission" date="2023-02" db="EMBL/GenBank/DDBJ databases">
        <authorList>
            <person name="Sun Q."/>
            <person name="Mori K."/>
        </authorList>
    </citation>
    <scope>NUCLEOTIDE SEQUENCE</scope>
    <source>
        <strain evidence="3">NBRC 112290</strain>
    </source>
</reference>
<feature type="transmembrane region" description="Helical" evidence="2">
    <location>
        <begin position="43"/>
        <end position="62"/>
    </location>
</feature>
<keyword evidence="4" id="KW-1185">Reference proteome</keyword>
<evidence type="ECO:0000256" key="1">
    <source>
        <dbReference type="SAM" id="MobiDB-lite"/>
    </source>
</evidence>
<sequence length="121" mass="12052">MPVPMVAVANGRTRVDVSVTSPDGVVIGVGETFDLRVRAEWETVGTGIVAAALGLLLVVGLVRTVRRGRRDAGGHVPGTHEGGEDDGDGGSDAASEPDDTGEPATPGTGSPAAPPATRAST</sequence>
<name>A0AA37XHB4_9MICO</name>
<keyword evidence="2" id="KW-0812">Transmembrane</keyword>
<evidence type="ECO:0000313" key="3">
    <source>
        <dbReference type="EMBL" id="GMA33074.1"/>
    </source>
</evidence>
<dbReference type="Proteomes" id="UP001157161">
    <property type="component" value="Unassembled WGS sequence"/>
</dbReference>
<gene>
    <name evidence="3" type="ORF">GCM10025875_30660</name>
</gene>
<feature type="compositionally biased region" description="Acidic residues" evidence="1">
    <location>
        <begin position="83"/>
        <end position="101"/>
    </location>
</feature>
<protein>
    <submittedName>
        <fullName evidence="3">Uncharacterized protein</fullName>
    </submittedName>
</protein>
<dbReference type="AlphaFoldDB" id="A0AA37XHB4"/>